<dbReference type="Pfam" id="PF20258">
    <property type="entry name" value="tRNA_Me_trans_C"/>
    <property type="match status" value="1"/>
</dbReference>
<evidence type="ECO:0000256" key="1">
    <source>
        <dbReference type="ARBA" id="ARBA00022490"/>
    </source>
</evidence>
<evidence type="ECO:0000259" key="13">
    <source>
        <dbReference type="Pfam" id="PF20259"/>
    </source>
</evidence>
<feature type="region of interest" description="Interaction with tRNA" evidence="11">
    <location>
        <begin position="151"/>
        <end position="153"/>
    </location>
</feature>
<dbReference type="EMBL" id="CZDF01000148">
    <property type="protein sequence ID" value="CUR32100.1"/>
    <property type="molecule type" value="Genomic_DNA"/>
</dbReference>
<dbReference type="GO" id="GO:0005737">
    <property type="term" value="C:cytoplasm"/>
    <property type="evidence" value="ECO:0007669"/>
    <property type="project" value="UniProtKB-SubCell"/>
</dbReference>
<evidence type="ECO:0000256" key="8">
    <source>
        <dbReference type="ARBA" id="ARBA00023157"/>
    </source>
</evidence>
<dbReference type="GO" id="GO:0103016">
    <property type="term" value="F:tRNA-uridine 2-sulfurtransferase activity"/>
    <property type="evidence" value="ECO:0007669"/>
    <property type="project" value="UniProtKB-EC"/>
</dbReference>
<dbReference type="CDD" id="cd01998">
    <property type="entry name" value="MnmA_TRMU-like"/>
    <property type="match status" value="1"/>
</dbReference>
<evidence type="ECO:0000256" key="11">
    <source>
        <dbReference type="HAMAP-Rule" id="MF_00144"/>
    </source>
</evidence>
<evidence type="ECO:0000256" key="7">
    <source>
        <dbReference type="ARBA" id="ARBA00022884"/>
    </source>
</evidence>
<dbReference type="GO" id="GO:0002143">
    <property type="term" value="P:tRNA wobble position uridine thiolation"/>
    <property type="evidence" value="ECO:0007669"/>
    <property type="project" value="TreeGrafter"/>
</dbReference>
<dbReference type="PANTHER" id="PTHR11933">
    <property type="entry name" value="TRNA 5-METHYLAMINOMETHYL-2-THIOURIDYLATE -METHYLTRANSFERASE"/>
    <property type="match status" value="1"/>
</dbReference>
<keyword evidence="7 11" id="KW-0694">RNA-binding</keyword>
<dbReference type="EC" id="2.8.1.13" evidence="11"/>
<feature type="binding site" evidence="11">
    <location>
        <begin position="15"/>
        <end position="22"/>
    </location>
    <ligand>
        <name>ATP</name>
        <dbReference type="ChEBI" id="CHEBI:30616"/>
    </ligand>
</feature>
<evidence type="ECO:0000256" key="2">
    <source>
        <dbReference type="ARBA" id="ARBA00022555"/>
    </source>
</evidence>
<dbReference type="AlphaFoldDB" id="A0A1J1LJM8"/>
<keyword evidence="2 11" id="KW-0820">tRNA-binding</keyword>
<comment type="function">
    <text evidence="10 11">Catalyzes the 2-thiolation of uridine at the wobble position (U34) of tRNA, leading to the formation of s(2)U34.</text>
</comment>
<comment type="similarity">
    <text evidence="11">Belongs to the MnmA/TRMU family.</text>
</comment>
<evidence type="ECO:0000313" key="15">
    <source>
        <dbReference type="Proteomes" id="UP000184315"/>
    </source>
</evidence>
<reference evidence="15" key="1">
    <citation type="submission" date="2015-10" db="EMBL/GenBank/DDBJ databases">
        <authorList>
            <person name="Regsiter A."/>
            <person name="william w."/>
        </authorList>
    </citation>
    <scope>NUCLEOTIDE SEQUENCE [LARGE SCALE GENOMIC DNA]</scope>
</reference>
<dbReference type="FunFam" id="2.30.30.280:FF:000001">
    <property type="entry name" value="tRNA-specific 2-thiouridylase MnmA"/>
    <property type="match status" value="1"/>
</dbReference>
<dbReference type="STRING" id="671072.PL9214430072"/>
<dbReference type="HAMAP" id="MF_00144">
    <property type="entry name" value="tRNA_thiouridyl_MnmA"/>
    <property type="match status" value="1"/>
</dbReference>
<dbReference type="PANTHER" id="PTHR11933:SF5">
    <property type="entry name" value="MITOCHONDRIAL TRNA-SPECIFIC 2-THIOURIDYLASE 1"/>
    <property type="match status" value="1"/>
</dbReference>
<keyword evidence="1 11" id="KW-0963">Cytoplasm</keyword>
<evidence type="ECO:0000256" key="5">
    <source>
        <dbReference type="ARBA" id="ARBA00022741"/>
    </source>
</evidence>
<name>A0A1J1LJM8_9CYAN</name>
<dbReference type="NCBIfam" id="NF001138">
    <property type="entry name" value="PRK00143.1"/>
    <property type="match status" value="1"/>
</dbReference>
<keyword evidence="4 11" id="KW-0819">tRNA processing</keyword>
<evidence type="ECO:0000313" key="14">
    <source>
        <dbReference type="EMBL" id="CUR32100.1"/>
    </source>
</evidence>
<feature type="binding site" evidence="11">
    <location>
        <position position="127"/>
    </location>
    <ligand>
        <name>ATP</name>
        <dbReference type="ChEBI" id="CHEBI:30616"/>
    </ligand>
</feature>
<feature type="domain" description="tRNA-specific 2-thiouridylase MnmA-like central" evidence="13">
    <location>
        <begin position="210"/>
        <end position="273"/>
    </location>
</feature>
<feature type="site" description="Interaction with tRNA" evidence="11">
    <location>
        <position position="128"/>
    </location>
</feature>
<keyword evidence="5 11" id="KW-0547">Nucleotide-binding</keyword>
<proteinExistence type="inferred from homology"/>
<keyword evidence="3 11" id="KW-0808">Transferase</keyword>
<evidence type="ECO:0000256" key="9">
    <source>
        <dbReference type="ARBA" id="ARBA00051542"/>
    </source>
</evidence>
<dbReference type="Pfam" id="PF20259">
    <property type="entry name" value="tRNA_Me_trans_M"/>
    <property type="match status" value="1"/>
</dbReference>
<dbReference type="GO" id="GO:0005524">
    <property type="term" value="F:ATP binding"/>
    <property type="evidence" value="ECO:0007669"/>
    <property type="project" value="UniProtKB-KW"/>
</dbReference>
<dbReference type="SUPFAM" id="SSF52402">
    <property type="entry name" value="Adenine nucleotide alpha hydrolases-like"/>
    <property type="match status" value="1"/>
</dbReference>
<evidence type="ECO:0000256" key="10">
    <source>
        <dbReference type="ARBA" id="ARBA00056575"/>
    </source>
</evidence>
<comment type="caution">
    <text evidence="11">Lacks conserved residue(s) required for the propagation of feature annotation.</text>
</comment>
<gene>
    <name evidence="11 14" type="primary">mnmA</name>
    <name evidence="14" type="ORF">PL9214430072</name>
</gene>
<keyword evidence="15" id="KW-1185">Reference proteome</keyword>
<dbReference type="InterPro" id="IPR014729">
    <property type="entry name" value="Rossmann-like_a/b/a_fold"/>
</dbReference>
<feature type="binding site" evidence="11">
    <location>
        <position position="41"/>
    </location>
    <ligand>
        <name>ATP</name>
        <dbReference type="ChEBI" id="CHEBI:30616"/>
    </ligand>
</feature>
<feature type="active site" description="Cysteine persulfide intermediate" evidence="11">
    <location>
        <position position="201"/>
    </location>
</feature>
<comment type="catalytic activity">
    <reaction evidence="9 11">
        <text>S-sulfanyl-L-cysteinyl-[protein] + uridine(34) in tRNA + AH2 + ATP = 2-thiouridine(34) in tRNA + L-cysteinyl-[protein] + A + AMP + diphosphate + H(+)</text>
        <dbReference type="Rhea" id="RHEA:47032"/>
        <dbReference type="Rhea" id="RHEA-COMP:10131"/>
        <dbReference type="Rhea" id="RHEA-COMP:11726"/>
        <dbReference type="Rhea" id="RHEA-COMP:11727"/>
        <dbReference type="Rhea" id="RHEA-COMP:11728"/>
        <dbReference type="ChEBI" id="CHEBI:13193"/>
        <dbReference type="ChEBI" id="CHEBI:15378"/>
        <dbReference type="ChEBI" id="CHEBI:17499"/>
        <dbReference type="ChEBI" id="CHEBI:29950"/>
        <dbReference type="ChEBI" id="CHEBI:30616"/>
        <dbReference type="ChEBI" id="CHEBI:33019"/>
        <dbReference type="ChEBI" id="CHEBI:61963"/>
        <dbReference type="ChEBI" id="CHEBI:65315"/>
        <dbReference type="ChEBI" id="CHEBI:87170"/>
        <dbReference type="ChEBI" id="CHEBI:456215"/>
        <dbReference type="EC" id="2.8.1.13"/>
    </reaction>
</comment>
<dbReference type="Proteomes" id="UP000184315">
    <property type="component" value="Unassembled WGS sequence"/>
</dbReference>
<accession>A0A1J1LJM8</accession>
<dbReference type="Gene3D" id="2.30.30.280">
    <property type="entry name" value="Adenine nucleotide alpha hydrolases-like domains"/>
    <property type="match status" value="1"/>
</dbReference>
<dbReference type="InterPro" id="IPR023382">
    <property type="entry name" value="MnmA-like_central_sf"/>
</dbReference>
<dbReference type="Gene3D" id="3.40.50.620">
    <property type="entry name" value="HUPs"/>
    <property type="match status" value="1"/>
</dbReference>
<evidence type="ECO:0000256" key="3">
    <source>
        <dbReference type="ARBA" id="ARBA00022679"/>
    </source>
</evidence>
<evidence type="ECO:0000259" key="12">
    <source>
        <dbReference type="Pfam" id="PF20258"/>
    </source>
</evidence>
<dbReference type="InterPro" id="IPR046884">
    <property type="entry name" value="MnmA-like_central"/>
</dbReference>
<comment type="subcellular location">
    <subcellularLocation>
        <location evidence="11">Cytoplasm</location>
    </subcellularLocation>
</comment>
<feature type="region of interest" description="Interaction with tRNA" evidence="11">
    <location>
        <begin position="306"/>
        <end position="307"/>
    </location>
</feature>
<dbReference type="FunFam" id="3.40.50.620:FF:000302">
    <property type="entry name" value="tRNA-specific 2-thiouridylase MnmA"/>
    <property type="match status" value="1"/>
</dbReference>
<protein>
    <recommendedName>
        <fullName evidence="11">tRNA-specific 2-thiouridylase MnmA</fullName>
        <ecNumber evidence="11">2.8.1.13</ecNumber>
    </recommendedName>
</protein>
<dbReference type="Pfam" id="PF03054">
    <property type="entry name" value="tRNA_Me_trans"/>
    <property type="match status" value="1"/>
</dbReference>
<feature type="active site" description="Nucleophile" evidence="11">
    <location>
        <position position="102"/>
    </location>
</feature>
<dbReference type="Gene3D" id="2.40.30.10">
    <property type="entry name" value="Translation factors"/>
    <property type="match status" value="1"/>
</dbReference>
<dbReference type="InterPro" id="IPR046885">
    <property type="entry name" value="MnmA-like_C"/>
</dbReference>
<feature type="domain" description="tRNA-specific 2-thiouridylase MnmA-like C-terminal" evidence="12">
    <location>
        <begin position="280"/>
        <end position="366"/>
    </location>
</feature>
<feature type="site" description="Interaction with tRNA" evidence="11">
    <location>
        <position position="350"/>
    </location>
</feature>
<evidence type="ECO:0000256" key="6">
    <source>
        <dbReference type="ARBA" id="ARBA00022840"/>
    </source>
</evidence>
<organism evidence="14 15">
    <name type="scientific">Planktothrix tepida PCC 9214</name>
    <dbReference type="NCBI Taxonomy" id="671072"/>
    <lineage>
        <taxon>Bacteria</taxon>
        <taxon>Bacillati</taxon>
        <taxon>Cyanobacteriota</taxon>
        <taxon>Cyanophyceae</taxon>
        <taxon>Oscillatoriophycideae</taxon>
        <taxon>Oscillatoriales</taxon>
        <taxon>Microcoleaceae</taxon>
        <taxon>Planktothrix</taxon>
    </lineage>
</organism>
<keyword evidence="6 11" id="KW-0067">ATP-binding</keyword>
<keyword evidence="8" id="KW-1015">Disulfide bond</keyword>
<dbReference type="NCBIfam" id="TIGR00420">
    <property type="entry name" value="trmU"/>
    <property type="match status" value="1"/>
</dbReference>
<evidence type="ECO:0000256" key="4">
    <source>
        <dbReference type="ARBA" id="ARBA00022694"/>
    </source>
</evidence>
<sequence>MASYSDGIMSKVVVGLSGGVDSSAAAALLHNQGYEVVGLTLWLMKGKGQCCSEGMVDAASICEQLGIPHHIVDSRELFQTYIVDYLVDGYRDGITPLPCSQCNRAVKFGPMLNYAREQLGIDRIATGHYARINYDETRDRYQLKRAVDRNKDQSYFLYDLTQDLLAGTLFPLGEVLKTETRKIASQYNLKTADKPESQDLCLVEANGSMQAFLDKYITGKKGDIVDTTGKVLGHHEGIHHYTIGQRKGLGISAPNPLYVVGIDAGRNQVIVGDRDSAVQTECLIKRVNWVSISPPDTPIRAEVQIRYRSQPQPVTVVPLNSPEAEELDPNIGSCVKLIFDEPIFGITPGQAAVWYDGDLVLGGGIIEQQK</sequence>
<dbReference type="InterPro" id="IPR004506">
    <property type="entry name" value="MnmA-like"/>
</dbReference>
<dbReference type="GO" id="GO:0000049">
    <property type="term" value="F:tRNA binding"/>
    <property type="evidence" value="ECO:0007669"/>
    <property type="project" value="UniProtKB-KW"/>
</dbReference>